<dbReference type="AlphaFoldDB" id="A0A318I2L9"/>
<keyword evidence="2" id="KW-0547">Nucleotide-binding</keyword>
<dbReference type="PROSITE" id="PS00211">
    <property type="entry name" value="ABC_TRANSPORTER_1"/>
    <property type="match status" value="1"/>
</dbReference>
<protein>
    <submittedName>
        <fullName evidence="5">ABC-2 type transport system ATP-binding protein</fullName>
    </submittedName>
</protein>
<dbReference type="InterPro" id="IPR027417">
    <property type="entry name" value="P-loop_NTPase"/>
</dbReference>
<feature type="domain" description="ABC transporter" evidence="4">
    <location>
        <begin position="2"/>
        <end position="217"/>
    </location>
</feature>
<dbReference type="InterPro" id="IPR017871">
    <property type="entry name" value="ABC_transporter-like_CS"/>
</dbReference>
<dbReference type="InterPro" id="IPR051782">
    <property type="entry name" value="ABC_Transporter_VariousFunc"/>
</dbReference>
<evidence type="ECO:0000313" key="6">
    <source>
        <dbReference type="Proteomes" id="UP000248314"/>
    </source>
</evidence>
<dbReference type="GeneID" id="84898285"/>
<dbReference type="Gene3D" id="3.40.50.300">
    <property type="entry name" value="P-loop containing nucleotide triphosphate hydrolases"/>
    <property type="match status" value="1"/>
</dbReference>
<dbReference type="SMART" id="SM00382">
    <property type="entry name" value="AAA"/>
    <property type="match status" value="1"/>
</dbReference>
<dbReference type="GO" id="GO:0005524">
    <property type="term" value="F:ATP binding"/>
    <property type="evidence" value="ECO:0007669"/>
    <property type="project" value="UniProtKB-KW"/>
</dbReference>
<dbReference type="PANTHER" id="PTHR42939">
    <property type="entry name" value="ABC TRANSPORTER ATP-BINDING PROTEIN ALBC-RELATED"/>
    <property type="match status" value="1"/>
</dbReference>
<evidence type="ECO:0000256" key="1">
    <source>
        <dbReference type="ARBA" id="ARBA00022448"/>
    </source>
</evidence>
<dbReference type="SUPFAM" id="SSF52540">
    <property type="entry name" value="P-loop containing nucleoside triphosphate hydrolases"/>
    <property type="match status" value="1"/>
</dbReference>
<name>A0A318I2L9_9BACT</name>
<dbReference type="PROSITE" id="PS50893">
    <property type="entry name" value="ABC_TRANSPORTER_2"/>
    <property type="match status" value="1"/>
</dbReference>
<reference evidence="5 6" key="1">
    <citation type="submission" date="2018-05" db="EMBL/GenBank/DDBJ databases">
        <title>Genomic Encyclopedia of Type Strains, Phase I: the one thousand microbial genomes (KMG-I) project.</title>
        <authorList>
            <person name="Kyrpides N."/>
        </authorList>
    </citation>
    <scope>NUCLEOTIDE SEQUENCE [LARGE SCALE GENOMIC DNA]</scope>
    <source>
        <strain evidence="5 6">DSM 15611</strain>
    </source>
</reference>
<dbReference type="GO" id="GO:0016887">
    <property type="term" value="F:ATP hydrolysis activity"/>
    <property type="evidence" value="ECO:0007669"/>
    <property type="project" value="InterPro"/>
</dbReference>
<dbReference type="EMBL" id="QJJX01000006">
    <property type="protein sequence ID" value="PXX23370.1"/>
    <property type="molecule type" value="Genomic_DNA"/>
</dbReference>
<dbReference type="InterPro" id="IPR003593">
    <property type="entry name" value="AAA+_ATPase"/>
</dbReference>
<dbReference type="RefSeq" id="WP_025815420.1">
    <property type="nucleotide sequence ID" value="NZ_BAIZ01000004.1"/>
</dbReference>
<evidence type="ECO:0000256" key="2">
    <source>
        <dbReference type="ARBA" id="ARBA00022741"/>
    </source>
</evidence>
<evidence type="ECO:0000259" key="4">
    <source>
        <dbReference type="PROSITE" id="PS50893"/>
    </source>
</evidence>
<organism evidence="5 6">
    <name type="scientific">Hoylesella shahii DSM 15611 = JCM 12083</name>
    <dbReference type="NCBI Taxonomy" id="1122991"/>
    <lineage>
        <taxon>Bacteria</taxon>
        <taxon>Pseudomonadati</taxon>
        <taxon>Bacteroidota</taxon>
        <taxon>Bacteroidia</taxon>
        <taxon>Bacteroidales</taxon>
        <taxon>Prevotellaceae</taxon>
        <taxon>Hoylesella</taxon>
    </lineage>
</organism>
<dbReference type="OrthoDB" id="9808363at2"/>
<accession>A0A318I2L9</accession>
<gene>
    <name evidence="5" type="ORF">EJ73_00719</name>
</gene>
<dbReference type="Pfam" id="PF00005">
    <property type="entry name" value="ABC_tran"/>
    <property type="match status" value="1"/>
</dbReference>
<keyword evidence="3 5" id="KW-0067">ATP-binding</keyword>
<dbReference type="PANTHER" id="PTHR42939:SF1">
    <property type="entry name" value="ABC TRANSPORTER ATP-BINDING PROTEIN ALBC-RELATED"/>
    <property type="match status" value="1"/>
</dbReference>
<comment type="caution">
    <text evidence="5">The sequence shown here is derived from an EMBL/GenBank/DDBJ whole genome shotgun (WGS) entry which is preliminary data.</text>
</comment>
<dbReference type="InterPro" id="IPR003439">
    <property type="entry name" value="ABC_transporter-like_ATP-bd"/>
</dbReference>
<keyword evidence="6" id="KW-1185">Reference proteome</keyword>
<evidence type="ECO:0000313" key="5">
    <source>
        <dbReference type="EMBL" id="PXX23370.1"/>
    </source>
</evidence>
<sequence length="225" mass="25573">MILVRNLSKSFWRNSVLEDINYTFSAGKIYGIMGENGAGKSTLFKCIMGQESYNGEVIKPKPLRVGYLNDTPFFYSFVTGMEYITFCLKARNLQINKQEINKLNEKFALPLEKYATSYSLGMKKRLMILGLMLQNNDLVIMDEPFNGLDLTGSIILKQWINRMKKEGKCVILSSHIISVLTEICDDISYIHNGKVVANYSGKSAGEIEQSISKLYFNIEKDMDLP</sequence>
<proteinExistence type="predicted"/>
<dbReference type="STRING" id="1122991.GCA_000613445_02885"/>
<dbReference type="CDD" id="cd03230">
    <property type="entry name" value="ABC_DR_subfamily_A"/>
    <property type="match status" value="1"/>
</dbReference>
<keyword evidence="1" id="KW-0813">Transport</keyword>
<evidence type="ECO:0000256" key="3">
    <source>
        <dbReference type="ARBA" id="ARBA00022840"/>
    </source>
</evidence>
<dbReference type="Proteomes" id="UP000248314">
    <property type="component" value="Unassembled WGS sequence"/>
</dbReference>